<dbReference type="InterPro" id="IPR038951">
    <property type="entry name" value="OEP37-like"/>
</dbReference>
<dbReference type="GO" id="GO:0006812">
    <property type="term" value="P:monoatomic cation transport"/>
    <property type="evidence" value="ECO:0007669"/>
    <property type="project" value="InterPro"/>
</dbReference>
<evidence type="ECO:0000256" key="1">
    <source>
        <dbReference type="SAM" id="MobiDB-lite"/>
    </source>
</evidence>
<evidence type="ECO:0008006" key="5">
    <source>
        <dbReference type="Google" id="ProtNLM"/>
    </source>
</evidence>
<keyword evidence="2" id="KW-0812">Transmembrane</keyword>
<dbReference type="PANTHER" id="PTHR35484:SF2">
    <property type="entry name" value="OUTER ENVELOPE PORE PROTEIN 37, CHLOROPLASTIC"/>
    <property type="match status" value="1"/>
</dbReference>
<evidence type="ECO:0000313" key="3">
    <source>
        <dbReference type="EMBL" id="KAJ6420408.1"/>
    </source>
</evidence>
<feature type="region of interest" description="Disordered" evidence="1">
    <location>
        <begin position="1"/>
        <end position="40"/>
    </location>
</feature>
<sequence length="329" mass="36678">MAESPPPPPPPPSLPPNPNHMVPPIPHTDAPPSPASPISLLSKRPKLRQGRTLLNPSFAFTSKLLSIHYDLEEQNALVKTAFDLGPKFHFKASHDVKAQQGEVAMVADLGDPGYALEISSPVPSVGVGILACGLNWGLDWPRATLKFPLGEVSLGEKEEEEEVRRTLSVSGIVKSQLTYGIFTAQFNDEDLKLRYRYKDEAVSFIPSISLPSNALSFAFKRHFTPSNKLSYWYNFDSNNWSTVYKHTYGKDLKFKAGYDSDASLGWASLWVIIPIHQTFYPFAFPMTSELLVLFMFSFVFYCNLITAYLASVTIFASINMVMEPLLPLL</sequence>
<keyword evidence="2" id="KW-1133">Transmembrane helix</keyword>
<feature type="compositionally biased region" description="Pro residues" evidence="1">
    <location>
        <begin position="1"/>
        <end position="35"/>
    </location>
</feature>
<dbReference type="Proteomes" id="UP001162972">
    <property type="component" value="Chromosome 17"/>
</dbReference>
<gene>
    <name evidence="3" type="ORF">OIU84_027865</name>
</gene>
<keyword evidence="2" id="KW-0472">Membrane</keyword>
<dbReference type="GO" id="GO:0005216">
    <property type="term" value="F:monoatomic ion channel activity"/>
    <property type="evidence" value="ECO:0007669"/>
    <property type="project" value="InterPro"/>
</dbReference>
<feature type="transmembrane region" description="Helical" evidence="2">
    <location>
        <begin position="290"/>
        <end position="318"/>
    </location>
</feature>
<dbReference type="GO" id="GO:0009707">
    <property type="term" value="C:chloroplast outer membrane"/>
    <property type="evidence" value="ECO:0007669"/>
    <property type="project" value="TreeGrafter"/>
</dbReference>
<evidence type="ECO:0000313" key="4">
    <source>
        <dbReference type="Proteomes" id="UP001162972"/>
    </source>
</evidence>
<dbReference type="AlphaFoldDB" id="A0AAD6KBT2"/>
<comment type="caution">
    <text evidence="3">The sequence shown here is derived from an EMBL/GenBank/DDBJ whole genome shotgun (WGS) entry which is preliminary data.</text>
</comment>
<name>A0AAD6KBT2_9ROSI</name>
<organism evidence="3 4">
    <name type="scientific">Salix udensis</name>
    <dbReference type="NCBI Taxonomy" id="889485"/>
    <lineage>
        <taxon>Eukaryota</taxon>
        <taxon>Viridiplantae</taxon>
        <taxon>Streptophyta</taxon>
        <taxon>Embryophyta</taxon>
        <taxon>Tracheophyta</taxon>
        <taxon>Spermatophyta</taxon>
        <taxon>Magnoliopsida</taxon>
        <taxon>eudicotyledons</taxon>
        <taxon>Gunneridae</taxon>
        <taxon>Pentapetalae</taxon>
        <taxon>rosids</taxon>
        <taxon>fabids</taxon>
        <taxon>Malpighiales</taxon>
        <taxon>Salicaceae</taxon>
        <taxon>Saliceae</taxon>
        <taxon>Salix</taxon>
    </lineage>
</organism>
<protein>
    <recommendedName>
        <fullName evidence="5">Outer envelope pore protein 37, chloroplastic</fullName>
    </recommendedName>
</protein>
<keyword evidence="4" id="KW-1185">Reference proteome</keyword>
<dbReference type="EMBL" id="JAPFFJ010000008">
    <property type="protein sequence ID" value="KAJ6420408.1"/>
    <property type="molecule type" value="Genomic_DNA"/>
</dbReference>
<dbReference type="PANTHER" id="PTHR35484">
    <property type="entry name" value="OUTER ENVELOPE PORE PROTEIN 37, CHLOROPLASTIC"/>
    <property type="match status" value="1"/>
</dbReference>
<proteinExistence type="predicted"/>
<reference evidence="3 4" key="1">
    <citation type="journal article" date="2023" name="Int. J. Mol. Sci.">
        <title>De Novo Assembly and Annotation of 11 Diverse Shrub Willow (Salix) Genomes Reveals Novel Gene Organization in Sex-Linked Regions.</title>
        <authorList>
            <person name="Hyden B."/>
            <person name="Feng K."/>
            <person name="Yates T.B."/>
            <person name="Jawdy S."/>
            <person name="Cereghino C."/>
            <person name="Smart L.B."/>
            <person name="Muchero W."/>
        </authorList>
    </citation>
    <scope>NUCLEOTIDE SEQUENCE [LARGE SCALE GENOMIC DNA]</scope>
    <source>
        <tissue evidence="3">Shoot tip</tissue>
    </source>
</reference>
<accession>A0AAD6KBT2</accession>
<evidence type="ECO:0000256" key="2">
    <source>
        <dbReference type="SAM" id="Phobius"/>
    </source>
</evidence>